<dbReference type="PANTHER" id="PTHR48050">
    <property type="entry name" value="STEROL 3-BETA-GLUCOSYLTRANSFERASE"/>
    <property type="match status" value="1"/>
</dbReference>
<dbReference type="HOGENOM" id="CLU_000537_7_0_11"/>
<dbReference type="RefSeq" id="WP_038510793.1">
    <property type="nucleotide sequence ID" value="NZ_CP008953.1"/>
</dbReference>
<dbReference type="GO" id="GO:0017000">
    <property type="term" value="P:antibiotic biosynthetic process"/>
    <property type="evidence" value="ECO:0007669"/>
    <property type="project" value="UniProtKB-ARBA"/>
</dbReference>
<dbReference type="STRING" id="208439.AJAP_12385"/>
<gene>
    <name evidence="1" type="ORF">AJAP_12385</name>
</gene>
<accession>A0A075US82</accession>
<dbReference type="AlphaFoldDB" id="A0A075US82"/>
<sequence>MRVLCTVTGSQGHARAVLPLARAAAKAGHDVLVVTPPELADVFEPGLMRIEPVLPGMVEAIGRMVQERQEAEAAGTPRRVLDTRDQLIATASGPHVTTAYQKLYPLAKEFQPDIVVRDGAELSGVLVAEQLGVPYISAPSGAGNLIDPAGLVEPLNERRQELGLAAEPDAGMVHRYGRFDCLPADTSFAAFDLPTPFTYRQPSEVATGEVLPPEIAALRADRPLVLASVGTALPMLGAFKAFGIDPPEEMEDPDVTVRALIEGLSSVDCSAVVATAGFPIGDVEVGDNVLVVERMPQPLLLECAQLFLTHAGYNSIREALRAGVPMATLPQFGDQPHNARRVEELGFGKQIPATTPEAVAETCRAVLADTRIAATVARAQRRSLTMPGVESAVAHLEELAGRAAGTE</sequence>
<dbReference type="eggNOG" id="COG1819">
    <property type="taxonomic scope" value="Bacteria"/>
</dbReference>
<dbReference type="CDD" id="cd03784">
    <property type="entry name" value="GT1_Gtf-like"/>
    <property type="match status" value="1"/>
</dbReference>
<reference evidence="1 2" key="1">
    <citation type="journal article" date="2014" name="J. Biotechnol.">
        <title>Complete genome sequence of the actinobacterium Amycolatopsis japonica MG417-CF17(T) (=DSM 44213T) producing (S,S)-N,N'-ethylenediaminedisuccinic acid.</title>
        <authorList>
            <person name="Stegmann E."/>
            <person name="Albersmeier A."/>
            <person name="Spohn M."/>
            <person name="Gert H."/>
            <person name="Weber T."/>
            <person name="Wohlleben W."/>
            <person name="Kalinowski J."/>
            <person name="Ruckert C."/>
        </authorList>
    </citation>
    <scope>NUCLEOTIDE SEQUENCE [LARGE SCALE GENOMIC DNA]</scope>
    <source>
        <strain evidence="2">MG417-CF17 (DSM 44213)</strain>
    </source>
</reference>
<dbReference type="InterPro" id="IPR002213">
    <property type="entry name" value="UDP_glucos_trans"/>
</dbReference>
<dbReference type="EMBL" id="CP008953">
    <property type="protein sequence ID" value="AIG75359.1"/>
    <property type="molecule type" value="Genomic_DNA"/>
</dbReference>
<evidence type="ECO:0008006" key="3">
    <source>
        <dbReference type="Google" id="ProtNLM"/>
    </source>
</evidence>
<dbReference type="KEGG" id="aja:AJAP_12385"/>
<proteinExistence type="predicted"/>
<dbReference type="InterPro" id="IPR050426">
    <property type="entry name" value="Glycosyltransferase_28"/>
</dbReference>
<keyword evidence="2" id="KW-1185">Reference proteome</keyword>
<protein>
    <recommendedName>
        <fullName evidence="3">Glycosyltransferase</fullName>
    </recommendedName>
</protein>
<name>A0A075US82_9PSEU</name>
<dbReference type="PANTHER" id="PTHR48050:SF13">
    <property type="entry name" value="STEROL 3-BETA-GLUCOSYLTRANSFERASE UGT80A2"/>
    <property type="match status" value="1"/>
</dbReference>
<evidence type="ECO:0000313" key="2">
    <source>
        <dbReference type="Proteomes" id="UP000028492"/>
    </source>
</evidence>
<dbReference type="Pfam" id="PF00201">
    <property type="entry name" value="UDPGT"/>
    <property type="match status" value="1"/>
</dbReference>
<evidence type="ECO:0000313" key="1">
    <source>
        <dbReference type="EMBL" id="AIG75359.1"/>
    </source>
</evidence>
<dbReference type="SUPFAM" id="SSF53756">
    <property type="entry name" value="UDP-Glycosyltransferase/glycogen phosphorylase"/>
    <property type="match status" value="1"/>
</dbReference>
<dbReference type="Gene3D" id="3.40.50.2000">
    <property type="entry name" value="Glycogen Phosphorylase B"/>
    <property type="match status" value="2"/>
</dbReference>
<dbReference type="GO" id="GO:0008194">
    <property type="term" value="F:UDP-glycosyltransferase activity"/>
    <property type="evidence" value="ECO:0007669"/>
    <property type="project" value="InterPro"/>
</dbReference>
<organism evidence="1 2">
    <name type="scientific">Amycolatopsis japonica</name>
    <dbReference type="NCBI Taxonomy" id="208439"/>
    <lineage>
        <taxon>Bacteria</taxon>
        <taxon>Bacillati</taxon>
        <taxon>Actinomycetota</taxon>
        <taxon>Actinomycetes</taxon>
        <taxon>Pseudonocardiales</taxon>
        <taxon>Pseudonocardiaceae</taxon>
        <taxon>Amycolatopsis</taxon>
        <taxon>Amycolatopsis japonica group</taxon>
    </lineage>
</organism>
<dbReference type="Proteomes" id="UP000028492">
    <property type="component" value="Chromosome"/>
</dbReference>